<keyword evidence="5" id="KW-0378">Hydrolase</keyword>
<accession>A0A250WSQ5</accession>
<dbReference type="GO" id="GO:0046872">
    <property type="term" value="F:metal ion binding"/>
    <property type="evidence" value="ECO:0007669"/>
    <property type="project" value="UniProtKB-KW"/>
</dbReference>
<evidence type="ECO:0000256" key="5">
    <source>
        <dbReference type="ARBA" id="ARBA00022801"/>
    </source>
</evidence>
<feature type="compositionally biased region" description="Polar residues" evidence="10">
    <location>
        <begin position="87"/>
        <end position="110"/>
    </location>
</feature>
<evidence type="ECO:0000313" key="12">
    <source>
        <dbReference type="EMBL" id="GAX73855.1"/>
    </source>
</evidence>
<comment type="cofactor">
    <cofactor evidence="1">
        <name>[4Fe-4S] cluster</name>
        <dbReference type="ChEBI" id="CHEBI:49883"/>
    </cofactor>
</comment>
<proteinExistence type="predicted"/>
<feature type="region of interest" description="Disordered" evidence="10">
    <location>
        <begin position="1015"/>
        <end position="1057"/>
    </location>
</feature>
<dbReference type="InterPro" id="IPR051827">
    <property type="entry name" value="Cas4_exonuclease"/>
</dbReference>
<evidence type="ECO:0000256" key="10">
    <source>
        <dbReference type="SAM" id="MobiDB-lite"/>
    </source>
</evidence>
<dbReference type="GO" id="GO:0005524">
    <property type="term" value="F:ATP binding"/>
    <property type="evidence" value="ECO:0007669"/>
    <property type="project" value="UniProtKB-KW"/>
</dbReference>
<comment type="caution">
    <text evidence="12">The sequence shown here is derived from an EMBL/GenBank/DDBJ whole genome shotgun (WGS) entry which is preliminary data.</text>
</comment>
<evidence type="ECO:0000256" key="8">
    <source>
        <dbReference type="ARBA" id="ARBA00023004"/>
    </source>
</evidence>
<keyword evidence="13" id="KW-1185">Reference proteome</keyword>
<feature type="region of interest" description="Disordered" evidence="10">
    <location>
        <begin position="77"/>
        <end position="113"/>
    </location>
</feature>
<keyword evidence="4" id="KW-0547">Nucleotide-binding</keyword>
<evidence type="ECO:0000256" key="1">
    <source>
        <dbReference type="ARBA" id="ARBA00001966"/>
    </source>
</evidence>
<feature type="region of interest" description="Disordered" evidence="10">
    <location>
        <begin position="1"/>
        <end position="53"/>
    </location>
</feature>
<keyword evidence="7" id="KW-0067">ATP-binding</keyword>
<dbReference type="GO" id="GO:0004518">
    <property type="term" value="F:nuclease activity"/>
    <property type="evidence" value="ECO:0007669"/>
    <property type="project" value="UniProtKB-KW"/>
</dbReference>
<evidence type="ECO:0000259" key="11">
    <source>
        <dbReference type="Pfam" id="PF08696"/>
    </source>
</evidence>
<evidence type="ECO:0000256" key="9">
    <source>
        <dbReference type="ARBA" id="ARBA00023014"/>
    </source>
</evidence>
<keyword evidence="8" id="KW-0408">Iron</keyword>
<feature type="compositionally biased region" description="Polar residues" evidence="10">
    <location>
        <begin position="499"/>
        <end position="512"/>
    </location>
</feature>
<keyword evidence="2" id="KW-0540">Nuclease</keyword>
<feature type="compositionally biased region" description="Low complexity" evidence="10">
    <location>
        <begin position="337"/>
        <end position="359"/>
    </location>
</feature>
<reference evidence="12 13" key="1">
    <citation type="submission" date="2017-08" db="EMBL/GenBank/DDBJ databases">
        <title>Acidophilic green algal genome provides insights into adaptation to an acidic environment.</title>
        <authorList>
            <person name="Hirooka S."/>
            <person name="Hirose Y."/>
            <person name="Kanesaki Y."/>
            <person name="Higuchi S."/>
            <person name="Fujiwara T."/>
            <person name="Onuma R."/>
            <person name="Era A."/>
            <person name="Ohbayashi R."/>
            <person name="Uzuka A."/>
            <person name="Nozaki H."/>
            <person name="Yoshikawa H."/>
            <person name="Miyagishima S.Y."/>
        </authorList>
    </citation>
    <scope>NUCLEOTIDE SEQUENCE [LARGE SCALE GENOMIC DNA]</scope>
    <source>
        <strain evidence="12 13">NIES-2499</strain>
    </source>
</reference>
<evidence type="ECO:0000256" key="2">
    <source>
        <dbReference type="ARBA" id="ARBA00022722"/>
    </source>
</evidence>
<dbReference type="OrthoDB" id="568486at2759"/>
<evidence type="ECO:0000313" key="13">
    <source>
        <dbReference type="Proteomes" id="UP000232323"/>
    </source>
</evidence>
<evidence type="ECO:0000256" key="4">
    <source>
        <dbReference type="ARBA" id="ARBA00022741"/>
    </source>
</evidence>
<dbReference type="GO" id="GO:0051536">
    <property type="term" value="F:iron-sulfur cluster binding"/>
    <property type="evidence" value="ECO:0007669"/>
    <property type="project" value="UniProtKB-KW"/>
</dbReference>
<gene>
    <name evidence="12" type="ORF">CEUSTIGMA_g1305.t1</name>
</gene>
<dbReference type="Proteomes" id="UP000232323">
    <property type="component" value="Unassembled WGS sequence"/>
</dbReference>
<feature type="region of interest" description="Disordered" evidence="10">
    <location>
        <begin position="660"/>
        <end position="687"/>
    </location>
</feature>
<dbReference type="EMBL" id="BEGY01000005">
    <property type="protein sequence ID" value="GAX73855.1"/>
    <property type="molecule type" value="Genomic_DNA"/>
</dbReference>
<dbReference type="AlphaFoldDB" id="A0A250WSQ5"/>
<organism evidence="12 13">
    <name type="scientific">Chlamydomonas eustigma</name>
    <dbReference type="NCBI Taxonomy" id="1157962"/>
    <lineage>
        <taxon>Eukaryota</taxon>
        <taxon>Viridiplantae</taxon>
        <taxon>Chlorophyta</taxon>
        <taxon>core chlorophytes</taxon>
        <taxon>Chlorophyceae</taxon>
        <taxon>CS clade</taxon>
        <taxon>Chlamydomonadales</taxon>
        <taxon>Chlamydomonadaceae</taxon>
        <taxon>Chlamydomonas</taxon>
    </lineage>
</organism>
<feature type="domain" description="DNA replication factor Dna2 N-terminal" evidence="11">
    <location>
        <begin position="1053"/>
        <end position="1090"/>
    </location>
</feature>
<evidence type="ECO:0000256" key="7">
    <source>
        <dbReference type="ARBA" id="ARBA00022840"/>
    </source>
</evidence>
<dbReference type="InterPro" id="IPR014808">
    <property type="entry name" value="DNA_replication_fac_Dna2_N"/>
</dbReference>
<protein>
    <recommendedName>
        <fullName evidence="11">DNA replication factor Dna2 N-terminal domain-containing protein</fullName>
    </recommendedName>
</protein>
<keyword evidence="9" id="KW-0411">Iron-sulfur</keyword>
<dbReference type="GO" id="GO:0004386">
    <property type="term" value="F:helicase activity"/>
    <property type="evidence" value="ECO:0007669"/>
    <property type="project" value="UniProtKB-KW"/>
</dbReference>
<keyword evidence="3" id="KW-0479">Metal-binding</keyword>
<evidence type="ECO:0000256" key="3">
    <source>
        <dbReference type="ARBA" id="ARBA00022723"/>
    </source>
</evidence>
<dbReference type="Pfam" id="PF08696">
    <property type="entry name" value="Dna2"/>
    <property type="match status" value="2"/>
</dbReference>
<keyword evidence="6" id="KW-0347">Helicase</keyword>
<dbReference type="PANTHER" id="PTHR36531">
    <property type="entry name" value="CRISPR-ASSOCIATED EXONUCLEASE CAS4"/>
    <property type="match status" value="1"/>
</dbReference>
<dbReference type="PANTHER" id="PTHR36531:SF6">
    <property type="entry name" value="DNA REPLICATION ATP-DEPENDENT HELICASE_NUCLEASE DNA2"/>
    <property type="match status" value="1"/>
</dbReference>
<dbReference type="GO" id="GO:0016787">
    <property type="term" value="F:hydrolase activity"/>
    <property type="evidence" value="ECO:0007669"/>
    <property type="project" value="UniProtKB-KW"/>
</dbReference>
<evidence type="ECO:0000256" key="6">
    <source>
        <dbReference type="ARBA" id="ARBA00022806"/>
    </source>
</evidence>
<dbReference type="STRING" id="1157962.A0A250WSQ5"/>
<feature type="region of interest" description="Disordered" evidence="10">
    <location>
        <begin position="310"/>
        <end position="393"/>
    </location>
</feature>
<feature type="compositionally biased region" description="Basic and acidic residues" evidence="10">
    <location>
        <begin position="439"/>
        <end position="459"/>
    </location>
</feature>
<name>A0A250WSQ5_9CHLO</name>
<sequence length="1265" mass="134498">MGGSKLKLAGKQVASSGSISRFLETAPAKTTDGSNGRSIMAAGDDEDSGHFRKRPYDNRMLSQDLDDDVIPNVVWAESPTHDPLEPPSQQLPHSATTTSHEPGMSSQCSKDQLKKSVIQTVMAAHSGQTSSGHLLHGGARAYHSQEESAPVWPPLKPGGCSIPGSGSKGASGGCKTEKNEAAVKRSTAVAAWDAILSRPLSGTQPASKATKLGKLQKQACLSPQNCNLLSNTSIAAPSTMMCGLTREGMPSTMMCGLMREGMSSSSLPEELAPQVDALCSARGSSCCSPVDINILQPSCSAAVRTRKPKSSCKAVDVEHTPRPQGSLRPKRNISNLPTPVTTSRKSSRSSSITLKSPSKAKTSTPRRNPAAAAAADNSGPLLPIGQTGDPEAASTTGAVLLDTSSNGHKRQALMELLEQVELVVQNGSSEKMKKSPLLTDKELGSRRRRHSVEQGESKRATRQTAPGAVTKEAGSWRALQPLSLNKVQEKCDDTDQPAKGQTNGSSMEIQPSQDKHLDNSSRQQCNAEDKENFQLMQLGVNMGVLKERHLSQIQVPRNDCLDIPHQPSLIPRQQEQCNLLKLAPHCDGIKAADSATAPSLPDYDSFLDDLDDDEMERLMSGLPLTVLPADKQSGTAAAAAQPGPDNKGLSVDAHKLKGELENPVEMKQSAPELGSEGEGRRSGTGASRLDSLVPKAVLVDVKQGPGFGLASPMGWFSGNLGAGSLRNPDCMVADCMVADKVVQKANEQGGGNLVDSVLSQPLVDPQASALPCGREQVHYIVLEVLESFEEELALRLFNEYKGQELIAHLRDGWVDTPVKPGDSLNIVGGKWEAAGTSNSGCVKHLIVDSSQGLVILHPDLLLSGTSIMAAMRCPRQAWLQEQLAGDTNDKAVLGQLLHELLQSCMNKALRPSQASKTSCTAKTQPQERSLTRDWLLKEIHRILAVSSNQLYEAGLEEKAAFQIMSNHIPSLLSWASTYLDTAAADPYHRVPAKNVSAGQLQSNSNMHQVSCTTSGRGCVRAPGSKAVEPAQVSDSSKSMSSAGGTLDMGPNSNRGGEASTVSIVEILDIEENIWAPRFGLKGQLDATLRVEVTRTEMVGTHPSASHRIGPAGSLTTTTSANSNLASHHPSGNAAVDSGCPVPSMTASCTSNATSSVPSWSGEVVRQRPVPSIRTYSSGPGAKGGAMEEVTRSVLVPFEFKSGKEYMGHRGQVALYLLLMEERYGQEFDLGLLWNIHNPGMQAVQKVGSTEGAYNDTCWVACAHVF</sequence>
<feature type="domain" description="DNA replication factor Dna2 N-terminal" evidence="11">
    <location>
        <begin position="801"/>
        <end position="985"/>
    </location>
</feature>
<feature type="region of interest" description="Disordered" evidence="10">
    <location>
        <begin position="427"/>
        <end position="526"/>
    </location>
</feature>